<reference evidence="3" key="1">
    <citation type="journal article" date="2011" name="Nat. Genet.">
        <title>The Arabidopsis lyrata genome sequence and the basis of rapid genome size change.</title>
        <authorList>
            <person name="Hu T.T."/>
            <person name="Pattyn P."/>
            <person name="Bakker E.G."/>
            <person name="Cao J."/>
            <person name="Cheng J.-F."/>
            <person name="Clark R.M."/>
            <person name="Fahlgren N."/>
            <person name="Fawcett J.A."/>
            <person name="Grimwood J."/>
            <person name="Gundlach H."/>
            <person name="Haberer G."/>
            <person name="Hollister J.D."/>
            <person name="Ossowski S."/>
            <person name="Ottilar R.P."/>
            <person name="Salamov A.A."/>
            <person name="Schneeberger K."/>
            <person name="Spannagl M."/>
            <person name="Wang X."/>
            <person name="Yang L."/>
            <person name="Nasrallah M.E."/>
            <person name="Bergelson J."/>
            <person name="Carrington J.C."/>
            <person name="Gaut B.S."/>
            <person name="Schmutz J."/>
            <person name="Mayer K.F.X."/>
            <person name="Van de Peer Y."/>
            <person name="Grigoriev I.V."/>
            <person name="Nordborg M."/>
            <person name="Weigel D."/>
            <person name="Guo Y.-L."/>
        </authorList>
    </citation>
    <scope>NUCLEOTIDE SEQUENCE [LARGE SCALE GENOMIC DNA]</scope>
    <source>
        <strain evidence="3">cv. MN47</strain>
    </source>
</reference>
<sequence>MCTFKQLIGKGVVQTSIIKDDSNHEVDAFVKPGDVEEEWESLTNQTDQVLLHVKEDMVQVKFSDDALVSFETTGGYSLSVVPDCNDILLTPTLDSGTSTNLNVSEGLVFASGCSSTNQTNEHESVYEGKQEPGEINRKLSIPDEDSSSSLNSSFETAHETVKNGEQISEQSNKQWKPLVKRKTKLEKLCDGVHIERFQRRLKMVVLDSQLSSILSDVSSASDSDPIPVLFDRLNTLNSQFHEEKLRNKSIKRTMEQILLRLPPIEPDRESHEASQKKQNSELREVISVLDHQEFVVKDDLSDEKKSLQREESVFVKKMCQHRELLCETSSITTLAETASVPKHTLILLDDSKKGQVHRVESQNKSPVVEAINEQFVANGEKLLLRENGG</sequence>
<feature type="compositionally biased region" description="Polar residues" evidence="1">
    <location>
        <begin position="163"/>
        <end position="173"/>
    </location>
</feature>
<feature type="compositionally biased region" description="Basic and acidic residues" evidence="1">
    <location>
        <begin position="120"/>
        <end position="141"/>
    </location>
</feature>
<gene>
    <name evidence="2" type="ORF">ARALYDRAFT_354949</name>
</gene>
<dbReference type="AlphaFoldDB" id="D7MCY0"/>
<dbReference type="HOGENOM" id="CLU_710497_0_0_1"/>
<evidence type="ECO:0000313" key="2">
    <source>
        <dbReference type="EMBL" id="EFH44279.1"/>
    </source>
</evidence>
<evidence type="ECO:0000256" key="1">
    <source>
        <dbReference type="SAM" id="MobiDB-lite"/>
    </source>
</evidence>
<dbReference type="Gramene" id="fgenesh1_pg.C_scaffold_7002122">
    <property type="protein sequence ID" value="fgenesh1_pg.C_scaffold_7002122"/>
    <property type="gene ID" value="fgenesh1_pg.C_scaffold_7002122"/>
</dbReference>
<dbReference type="EMBL" id="GL348719">
    <property type="protein sequence ID" value="EFH44279.1"/>
    <property type="molecule type" value="Genomic_DNA"/>
</dbReference>
<organism evidence="3">
    <name type="scientific">Arabidopsis lyrata subsp. lyrata</name>
    <name type="common">Lyre-leaved rock-cress</name>
    <dbReference type="NCBI Taxonomy" id="81972"/>
    <lineage>
        <taxon>Eukaryota</taxon>
        <taxon>Viridiplantae</taxon>
        <taxon>Streptophyta</taxon>
        <taxon>Embryophyta</taxon>
        <taxon>Tracheophyta</taxon>
        <taxon>Spermatophyta</taxon>
        <taxon>Magnoliopsida</taxon>
        <taxon>eudicotyledons</taxon>
        <taxon>Gunneridae</taxon>
        <taxon>Pentapetalae</taxon>
        <taxon>rosids</taxon>
        <taxon>malvids</taxon>
        <taxon>Brassicales</taxon>
        <taxon>Brassicaceae</taxon>
        <taxon>Camelineae</taxon>
        <taxon>Arabidopsis</taxon>
    </lineage>
</organism>
<dbReference type="Proteomes" id="UP000008694">
    <property type="component" value="Unassembled WGS sequence"/>
</dbReference>
<accession>D7MCY0</accession>
<proteinExistence type="predicted"/>
<evidence type="ECO:0000313" key="3">
    <source>
        <dbReference type="Proteomes" id="UP000008694"/>
    </source>
</evidence>
<name>D7MCY0_ARALL</name>
<feature type="region of interest" description="Disordered" evidence="1">
    <location>
        <begin position="113"/>
        <end position="173"/>
    </location>
</feature>
<protein>
    <submittedName>
        <fullName evidence="2">Predicted protein</fullName>
    </submittedName>
</protein>
<keyword evidence="3" id="KW-1185">Reference proteome</keyword>